<dbReference type="InterPro" id="IPR036249">
    <property type="entry name" value="Thioredoxin-like_sf"/>
</dbReference>
<dbReference type="InterPro" id="IPR004046">
    <property type="entry name" value="GST_C"/>
</dbReference>
<protein>
    <recommendedName>
        <fullName evidence="3">glutathione transferase</fullName>
        <ecNumber evidence="3">2.5.1.18</ecNumber>
    </recommendedName>
    <alternativeName>
        <fullName evidence="5">GST class-theta</fullName>
    </alternativeName>
</protein>
<dbReference type="Pfam" id="PF02798">
    <property type="entry name" value="GST_N"/>
    <property type="match status" value="1"/>
</dbReference>
<keyword evidence="4" id="KW-0808">Transferase</keyword>
<reference evidence="9" key="1">
    <citation type="submission" date="2018-04" db="EMBL/GenBank/DDBJ databases">
        <authorList>
            <person name="Go L.Y."/>
            <person name="Mitchell J.A."/>
        </authorList>
    </citation>
    <scope>NUCLEOTIDE SEQUENCE</scope>
    <source>
        <tissue evidence="9">Whole organism</tissue>
    </source>
</reference>
<comment type="catalytic activity">
    <reaction evidence="6">
        <text>RX + glutathione = an S-substituted glutathione + a halide anion + H(+)</text>
        <dbReference type="Rhea" id="RHEA:16437"/>
        <dbReference type="ChEBI" id="CHEBI:15378"/>
        <dbReference type="ChEBI" id="CHEBI:16042"/>
        <dbReference type="ChEBI" id="CHEBI:17792"/>
        <dbReference type="ChEBI" id="CHEBI:57925"/>
        <dbReference type="ChEBI" id="CHEBI:90779"/>
        <dbReference type="EC" id="2.5.1.18"/>
    </reaction>
</comment>
<evidence type="ECO:0000256" key="4">
    <source>
        <dbReference type="ARBA" id="ARBA00022679"/>
    </source>
</evidence>
<evidence type="ECO:0000313" key="9">
    <source>
        <dbReference type="EMBL" id="SSX00448.1"/>
    </source>
</evidence>
<dbReference type="GO" id="GO:0006749">
    <property type="term" value="P:glutathione metabolic process"/>
    <property type="evidence" value="ECO:0007669"/>
    <property type="project" value="TreeGrafter"/>
</dbReference>
<evidence type="ECO:0000256" key="5">
    <source>
        <dbReference type="ARBA" id="ARBA00041523"/>
    </source>
</evidence>
<feature type="domain" description="GST N-terminal" evidence="7">
    <location>
        <begin position="2"/>
        <end position="83"/>
    </location>
</feature>
<dbReference type="CDD" id="cd03045">
    <property type="entry name" value="GST_N_Delta_Epsilon"/>
    <property type="match status" value="1"/>
</dbReference>
<dbReference type="EMBL" id="UFQT01000144">
    <property type="protein sequence ID" value="SSX20828.1"/>
    <property type="molecule type" value="Genomic_DNA"/>
</dbReference>
<evidence type="ECO:0000256" key="1">
    <source>
        <dbReference type="ARBA" id="ARBA00009899"/>
    </source>
</evidence>
<dbReference type="FunFam" id="1.20.1050.10:FF:000007">
    <property type="entry name" value="Glutathione S-transferase 1-1"/>
    <property type="match status" value="1"/>
</dbReference>
<dbReference type="InterPro" id="IPR040079">
    <property type="entry name" value="Glutathione_S-Trfase"/>
</dbReference>
<evidence type="ECO:0000256" key="2">
    <source>
        <dbReference type="ARBA" id="ARBA00011738"/>
    </source>
</evidence>
<dbReference type="Gene3D" id="3.40.30.10">
    <property type="entry name" value="Glutaredoxin"/>
    <property type="match status" value="1"/>
</dbReference>
<dbReference type="GO" id="GO:0004364">
    <property type="term" value="F:glutathione transferase activity"/>
    <property type="evidence" value="ECO:0007669"/>
    <property type="project" value="UniProtKB-EC"/>
</dbReference>
<evidence type="ECO:0000256" key="3">
    <source>
        <dbReference type="ARBA" id="ARBA00012452"/>
    </source>
</evidence>
<proteinExistence type="inferred from homology"/>
<dbReference type="PROSITE" id="PS50404">
    <property type="entry name" value="GST_NTER"/>
    <property type="match status" value="1"/>
</dbReference>
<dbReference type="SFLD" id="SFLDG01153">
    <property type="entry name" value="Main.4:_Theta-like"/>
    <property type="match status" value="1"/>
</dbReference>
<evidence type="ECO:0000313" key="10">
    <source>
        <dbReference type="EMBL" id="SSX20828.1"/>
    </source>
</evidence>
<gene>
    <name evidence="10" type="primary">CSON002661</name>
</gene>
<dbReference type="Gene3D" id="1.20.1050.10">
    <property type="match status" value="1"/>
</dbReference>
<dbReference type="SFLD" id="SFLDG00358">
    <property type="entry name" value="Main_(cytGST)"/>
    <property type="match status" value="1"/>
</dbReference>
<dbReference type="PANTHER" id="PTHR43969">
    <property type="entry name" value="GLUTATHIONE S TRANSFERASE D10, ISOFORM A-RELATED"/>
    <property type="match status" value="1"/>
</dbReference>
<comment type="subunit">
    <text evidence="2">Homodimer.</text>
</comment>
<dbReference type="SUPFAM" id="SSF47616">
    <property type="entry name" value="GST C-terminal domain-like"/>
    <property type="match status" value="1"/>
</dbReference>
<dbReference type="OMA" id="NIMAGEQ"/>
<reference evidence="10" key="2">
    <citation type="submission" date="2018-07" db="EMBL/GenBank/DDBJ databases">
        <authorList>
            <person name="Quirk P.G."/>
            <person name="Krulwich T.A."/>
        </authorList>
    </citation>
    <scope>NUCLEOTIDE SEQUENCE</scope>
</reference>
<dbReference type="EMBL" id="UFQS01000144">
    <property type="protein sequence ID" value="SSX00448.1"/>
    <property type="molecule type" value="Genomic_DNA"/>
</dbReference>
<dbReference type="FunFam" id="3.40.30.10:FF:000034">
    <property type="entry name" value="glutathione S-transferase 1"/>
    <property type="match status" value="1"/>
</dbReference>
<comment type="similarity">
    <text evidence="1">Belongs to the GST superfamily. Theta family.</text>
</comment>
<dbReference type="SUPFAM" id="SSF52833">
    <property type="entry name" value="Thioredoxin-like"/>
    <property type="match status" value="1"/>
</dbReference>
<sequence length="216" mass="25044">MSKPIIYWHYFSAPCRGNWLCVQNLGIDVDFRLLNLVEKEQLKPEFLKINPMHCVPTLDDDGYVIWESRAISTYLADSKTPDTPLYPKDSKKRGLIDARLYFDGTFLHMRMRGLIGPVIYQGETKLKEANVEALREAYNYLEEFLSKTQFVAGDNLTLADCHILSVISTMKLLGVGFENHPKIANWYENCRKNVKGFDENEKYAQQFVDYIKSKLE</sequence>
<evidence type="ECO:0000259" key="8">
    <source>
        <dbReference type="PROSITE" id="PS50405"/>
    </source>
</evidence>
<dbReference type="PANTHER" id="PTHR43969:SF9">
    <property type="entry name" value="GLUTATHIONE S TRANSFERASE D10, ISOFORM A-RELATED"/>
    <property type="match status" value="1"/>
</dbReference>
<dbReference type="PROSITE" id="PS50405">
    <property type="entry name" value="GST_CTER"/>
    <property type="match status" value="1"/>
</dbReference>
<organism evidence="10">
    <name type="scientific">Culicoides sonorensis</name>
    <name type="common">Biting midge</name>
    <dbReference type="NCBI Taxonomy" id="179676"/>
    <lineage>
        <taxon>Eukaryota</taxon>
        <taxon>Metazoa</taxon>
        <taxon>Ecdysozoa</taxon>
        <taxon>Arthropoda</taxon>
        <taxon>Hexapoda</taxon>
        <taxon>Insecta</taxon>
        <taxon>Pterygota</taxon>
        <taxon>Neoptera</taxon>
        <taxon>Endopterygota</taxon>
        <taxon>Diptera</taxon>
        <taxon>Nematocera</taxon>
        <taxon>Chironomoidea</taxon>
        <taxon>Ceratopogonidae</taxon>
        <taxon>Ceratopogoninae</taxon>
        <taxon>Culicoides</taxon>
        <taxon>Monoculicoides</taxon>
    </lineage>
</organism>
<dbReference type="AlphaFoldDB" id="A0A336M4A3"/>
<dbReference type="CDD" id="cd03177">
    <property type="entry name" value="GST_C_Delta_Epsilon"/>
    <property type="match status" value="1"/>
</dbReference>
<evidence type="ECO:0000259" key="7">
    <source>
        <dbReference type="PROSITE" id="PS50404"/>
    </source>
</evidence>
<feature type="domain" description="GST C-terminal" evidence="8">
    <location>
        <begin position="89"/>
        <end position="210"/>
    </location>
</feature>
<dbReference type="InterPro" id="IPR010987">
    <property type="entry name" value="Glutathione-S-Trfase_C-like"/>
</dbReference>
<accession>A0A336M4A3</accession>
<dbReference type="InterPro" id="IPR004045">
    <property type="entry name" value="Glutathione_S-Trfase_N"/>
</dbReference>
<dbReference type="InterPro" id="IPR036282">
    <property type="entry name" value="Glutathione-S-Trfase_C_sf"/>
</dbReference>
<dbReference type="SFLD" id="SFLDS00019">
    <property type="entry name" value="Glutathione_Transferase_(cytos"/>
    <property type="match status" value="1"/>
</dbReference>
<dbReference type="Pfam" id="PF00043">
    <property type="entry name" value="GST_C"/>
    <property type="match status" value="1"/>
</dbReference>
<dbReference type="VEuPathDB" id="VectorBase:CSON002661"/>
<name>A0A336M4A3_CULSO</name>
<dbReference type="EC" id="2.5.1.18" evidence="3"/>
<evidence type="ECO:0000256" key="6">
    <source>
        <dbReference type="ARBA" id="ARBA00047960"/>
    </source>
</evidence>